<keyword evidence="2" id="KW-0732">Signal</keyword>
<feature type="signal peptide" evidence="2">
    <location>
        <begin position="1"/>
        <end position="32"/>
    </location>
</feature>
<dbReference type="Proteomes" id="UP001500575">
    <property type="component" value="Unassembled WGS sequence"/>
</dbReference>
<dbReference type="SUPFAM" id="SSF50985">
    <property type="entry name" value="RCC1/BLIP-II"/>
    <property type="match status" value="2"/>
</dbReference>
<dbReference type="Pfam" id="PF00415">
    <property type="entry name" value="RCC1"/>
    <property type="match status" value="1"/>
</dbReference>
<dbReference type="InterPro" id="IPR009091">
    <property type="entry name" value="RCC1/BLIP-II"/>
</dbReference>
<dbReference type="InterPro" id="IPR022409">
    <property type="entry name" value="PKD/Chitinase_dom"/>
</dbReference>
<dbReference type="EMBL" id="BAAAQQ010000011">
    <property type="protein sequence ID" value="GAA2125571.1"/>
    <property type="molecule type" value="Genomic_DNA"/>
</dbReference>
<dbReference type="SMART" id="SM00089">
    <property type="entry name" value="PKD"/>
    <property type="match status" value="2"/>
</dbReference>
<evidence type="ECO:0000256" key="1">
    <source>
        <dbReference type="SAM" id="MobiDB-lite"/>
    </source>
</evidence>
<feature type="chain" id="PRO_5047517343" description="PKD domain-containing protein" evidence="2">
    <location>
        <begin position="33"/>
        <end position="1700"/>
    </location>
</feature>
<dbReference type="InterPro" id="IPR013783">
    <property type="entry name" value="Ig-like_fold"/>
</dbReference>
<gene>
    <name evidence="4" type="ORF">GCM10009843_23420</name>
</gene>
<evidence type="ECO:0000313" key="4">
    <source>
        <dbReference type="EMBL" id="GAA2125571.1"/>
    </source>
</evidence>
<protein>
    <recommendedName>
        <fullName evidence="3">PKD domain-containing protein</fullName>
    </recommendedName>
</protein>
<dbReference type="NCBIfam" id="NF038114">
    <property type="entry name" value="rightmost"/>
    <property type="match status" value="1"/>
</dbReference>
<evidence type="ECO:0000313" key="5">
    <source>
        <dbReference type="Proteomes" id="UP001500575"/>
    </source>
</evidence>
<dbReference type="Pfam" id="PF11617">
    <property type="entry name" value="Cu-binding_MopE"/>
    <property type="match status" value="1"/>
</dbReference>
<dbReference type="Gene3D" id="2.60.40.2030">
    <property type="match status" value="2"/>
</dbReference>
<sequence length="1700" mass="174277">MRTTTTARTTRGLTAGTLLAGLVALVPSAADASASDSMTFGAGRESISAGANAMIMIDGSIRYENNCRRVAARNTFEEDWIYPATDVYIVPTGSILYGQELKDAGGEGPNTIVGTGSGAFLGELIAVTTPSGTLGDGDFDVVFDTCQDGMVDTADTIFSNVIHIDVPDGDVPPVDPSIRRLKDAAREEYASWIKTHVALTMLFKLDDAKSIAACLLAPNPACLLEVLAVIQDVDHSRAPFEDWIEGIVLGEVMQTAKKWGAIWKDPADPDFDTLPGLTAPATPEIPASGRAVADAVGALAEPLGREGVLAEELLHALERYQGAQEAGDEAWALVQARAVRDVADTLDAHLAEDSAAEDLRAAMTPRLAALVAAAEEGEAQVRRIQTQGLTPTEQRHLTNQGLDVGEINDVEAAYVAQGVLHAPSEADLRATLDDLVAARTETRAALQETAAGWDELVDALESSGSDVFPSAAAGGPYRTDGSGLVRLDASASSAGRDGARTVSADWDLDGDGQYDDASGFTVETTVGTTRTVAVRVTDADGKAGVDLAHVSRTDGDRPPVVSAATPDPAVTVVSGASTSFSVSATDPDGDPLTYQWTHRGEVVTGATGSTYSLTADELGAGALTVRATGKDRSAVHTWMVTVVGPDADGDGWSRGPDADCDDTRADVHPQGYERPGNGRDDDCSAATPDAPLGGPLGRVEAWGHPSGIGLPPRPNADLPYWSPVPVPSLGEVRAITSVYRGGFAVDDDGALWGWGENFNGRIGDDTQTKRWSPVPVLGIGGGSGTQLTGVRSVAGEGTFSLALMGGGNVAAWGANALGQLGTNDPEAMGLHPRVVVDGSGVPIDDVVQVETGENGSLAVLADGRVMDWGVVSCDDAFADTTRRTAAVNPLYGDDVLQVAAGDHGGSYVLKRDGSVWSCGGYDDALGRPFTQDDQNDLRPVTGLGSGMVDIAMGKSTGAALDEDGGVWLWGRNTNHELDVIDEPATGVQKLPEKVTSLPAGPPIVDIELDTTSTLHATRADGSVLVWGVSTNGSAGTGGTGSVLSPEIQQVPLGDVVPMDVTGSVWNGLALVRPKSDPDFEPAVQWVSAEVADATIGEATGGSATLTLSEAAPVALSVAYQLADQPVREVEIPAGATTVTLPISAADDALDENDEQLALTVVSISRGVRIDRGTAVVTVIDDDAAPVVSAGDVTAPEGDTSLTDVTVPVRLDAASGKDVEVLWAAVEAGVQVGSGHVLIPAGDRSVDVHVQVPGNTTPGPGRSVVVTLSEPVNARLGGDGTVTLTDDDPVRLEVTAPAVTEGDSGTTPAAYSLRVEGLPAGETLEVPWVVVPGTAELGTDVLAGDGSVTLSAVTPERQAVASVVGDTRAEPLADEVFGLSLNEGKSLKTSTGREVLLLEVPKAVVTDDDAGPTVDAGLPLVLDEGGSVTVKGTSSAPATWSVIGGGCTVAAPGSLETTLSCTASGEAELTLTADDGVNDPATATVGVTVRNVAPSLRITAPAPGTVVPLGQAVSLTAVATDPGDPVTCSVTWGDGSAPQPLTDCAGTHTYASTGSFTATVTASDGQGGDTTATVAVTVQGGTTPPAYPFDGFYAPVDNPSVVNVVKAGSAVPVKFSLGGNRGMDIFRAGFPASSPHPCGTTGTADELEQTVSPGASELTYDAGSQRYQFNWKTQKSWTGSCRTLVVTLTDGRTKTAEFKFK</sequence>
<feature type="domain" description="PKD" evidence="3">
    <location>
        <begin position="1522"/>
        <end position="1578"/>
    </location>
</feature>
<proteinExistence type="predicted"/>
<accession>A0ABN2YCV5</accession>
<comment type="caution">
    <text evidence="4">The sequence shown here is derived from an EMBL/GenBank/DDBJ whole genome shotgun (WGS) entry which is preliminary data.</text>
</comment>
<feature type="region of interest" description="Disordered" evidence="1">
    <location>
        <begin position="645"/>
        <end position="698"/>
    </location>
</feature>
<dbReference type="InterPro" id="IPR038081">
    <property type="entry name" value="CalX-like_sf"/>
</dbReference>
<dbReference type="SUPFAM" id="SSF49299">
    <property type="entry name" value="PKD domain"/>
    <property type="match status" value="1"/>
</dbReference>
<dbReference type="PROSITE" id="PS50012">
    <property type="entry name" value="RCC1_3"/>
    <property type="match status" value="2"/>
</dbReference>
<dbReference type="InterPro" id="IPR035986">
    <property type="entry name" value="PKD_dom_sf"/>
</dbReference>
<organism evidence="4 5">
    <name type="scientific">Nocardioides bigeumensis</name>
    <dbReference type="NCBI Taxonomy" id="433657"/>
    <lineage>
        <taxon>Bacteria</taxon>
        <taxon>Bacillati</taxon>
        <taxon>Actinomycetota</taxon>
        <taxon>Actinomycetes</taxon>
        <taxon>Propionibacteriales</taxon>
        <taxon>Nocardioidaceae</taxon>
        <taxon>Nocardioides</taxon>
    </lineage>
</organism>
<dbReference type="PROSITE" id="PS50093">
    <property type="entry name" value="PKD"/>
    <property type="match status" value="1"/>
</dbReference>
<keyword evidence="5" id="KW-1185">Reference proteome</keyword>
<dbReference type="InterPro" id="IPR051553">
    <property type="entry name" value="Ran_GTPase-activating"/>
</dbReference>
<dbReference type="RefSeq" id="WP_344303901.1">
    <property type="nucleotide sequence ID" value="NZ_BAAAQQ010000011.1"/>
</dbReference>
<evidence type="ECO:0000256" key="2">
    <source>
        <dbReference type="SAM" id="SignalP"/>
    </source>
</evidence>
<dbReference type="InterPro" id="IPR000601">
    <property type="entry name" value="PKD_dom"/>
</dbReference>
<dbReference type="CDD" id="cd00146">
    <property type="entry name" value="PKD"/>
    <property type="match status" value="1"/>
</dbReference>
<dbReference type="SUPFAM" id="SSF141072">
    <property type="entry name" value="CalX-like"/>
    <property type="match status" value="2"/>
</dbReference>
<name>A0ABN2YCV5_9ACTN</name>
<dbReference type="Gene3D" id="2.130.10.30">
    <property type="entry name" value="Regulator of chromosome condensation 1/beta-lactamase-inhibitor protein II"/>
    <property type="match status" value="2"/>
</dbReference>
<dbReference type="Pfam" id="PF00801">
    <property type="entry name" value="PKD"/>
    <property type="match status" value="1"/>
</dbReference>
<dbReference type="PANTHER" id="PTHR45982">
    <property type="entry name" value="REGULATOR OF CHROMOSOME CONDENSATION"/>
    <property type="match status" value="1"/>
</dbReference>
<dbReference type="PRINTS" id="PR00633">
    <property type="entry name" value="RCCNDNSATION"/>
</dbReference>
<reference evidence="4 5" key="1">
    <citation type="journal article" date="2019" name="Int. J. Syst. Evol. Microbiol.">
        <title>The Global Catalogue of Microorganisms (GCM) 10K type strain sequencing project: providing services to taxonomists for standard genome sequencing and annotation.</title>
        <authorList>
            <consortium name="The Broad Institute Genomics Platform"/>
            <consortium name="The Broad Institute Genome Sequencing Center for Infectious Disease"/>
            <person name="Wu L."/>
            <person name="Ma J."/>
        </authorList>
    </citation>
    <scope>NUCLEOTIDE SEQUENCE [LARGE SCALE GENOMIC DNA]</scope>
    <source>
        <strain evidence="4 5">JCM 16021</strain>
    </source>
</reference>
<dbReference type="Gene3D" id="2.60.40.10">
    <property type="entry name" value="Immunoglobulins"/>
    <property type="match status" value="3"/>
</dbReference>
<evidence type="ECO:0000259" key="3">
    <source>
        <dbReference type="PROSITE" id="PS50093"/>
    </source>
</evidence>
<dbReference type="InterPro" id="IPR021655">
    <property type="entry name" value="Put_metal-bd"/>
</dbReference>
<dbReference type="InterPro" id="IPR000408">
    <property type="entry name" value="Reg_chr_condens"/>
</dbReference>
<dbReference type="PANTHER" id="PTHR45982:SF1">
    <property type="entry name" value="REGULATOR OF CHROMOSOME CONDENSATION"/>
    <property type="match status" value="1"/>
</dbReference>